<accession>A0A6J5NVB3</accession>
<dbReference type="EMBL" id="LR796736">
    <property type="protein sequence ID" value="CAB4162732.1"/>
    <property type="molecule type" value="Genomic_DNA"/>
</dbReference>
<proteinExistence type="predicted"/>
<protein>
    <submittedName>
        <fullName evidence="1">Uncharacterized protein</fullName>
    </submittedName>
</protein>
<name>A0A6J5NVB3_9CAUD</name>
<reference evidence="1" key="1">
    <citation type="submission" date="2020-04" db="EMBL/GenBank/DDBJ databases">
        <authorList>
            <person name="Chiriac C."/>
            <person name="Salcher M."/>
            <person name="Ghai R."/>
            <person name="Kavagutti S V."/>
        </authorList>
    </citation>
    <scope>NUCLEOTIDE SEQUENCE</scope>
</reference>
<gene>
    <name evidence="1" type="ORF">UFOVP785_99</name>
</gene>
<organism evidence="1">
    <name type="scientific">uncultured Caudovirales phage</name>
    <dbReference type="NCBI Taxonomy" id="2100421"/>
    <lineage>
        <taxon>Viruses</taxon>
        <taxon>Duplodnaviria</taxon>
        <taxon>Heunggongvirae</taxon>
        <taxon>Uroviricota</taxon>
        <taxon>Caudoviricetes</taxon>
        <taxon>Peduoviridae</taxon>
        <taxon>Maltschvirus</taxon>
        <taxon>Maltschvirus maltsch</taxon>
    </lineage>
</organism>
<sequence length="72" mass="8230">MPTALPYGEHPHDCNFTIGHATYMDKTEAYGIIWYSGGEAWIWPTFDSALASARKQSERYEADKAYRLAKSR</sequence>
<evidence type="ECO:0000313" key="1">
    <source>
        <dbReference type="EMBL" id="CAB4162732.1"/>
    </source>
</evidence>